<dbReference type="Proteomes" id="UP000279879">
    <property type="component" value="Segment"/>
</dbReference>
<evidence type="ECO:0000313" key="1">
    <source>
        <dbReference type="EMBL" id="AYD83254.1"/>
    </source>
</evidence>
<keyword evidence="2" id="KW-1185">Reference proteome</keyword>
<sequence>MADRDPLAEYLEEHFFYAYGDPWVEGNSDSIAASIRQKFDVTPKNDHECDTTNAGEVCYLDFPHHMDGSPSE</sequence>
<gene>
    <name evidence="1" type="primary">62</name>
    <name evidence="1" type="ORF">SEA_BUGGABOO_62</name>
</gene>
<organism evidence="1 2">
    <name type="scientific">Gordonia phage Buggaboo</name>
    <dbReference type="NCBI Taxonomy" id="2315529"/>
    <lineage>
        <taxon>Viruses</taxon>
        <taxon>Duplodnaviria</taxon>
        <taxon>Heunggongvirae</taxon>
        <taxon>Uroviricota</taxon>
        <taxon>Caudoviricetes</taxon>
        <taxon>Zierdtviridae</taxon>
        <taxon>Emilbogenvirinae</taxon>
        <taxon>Kablunavirus</taxon>
        <taxon>Kablunavirus buggaboo</taxon>
    </lineage>
</organism>
<dbReference type="EMBL" id="MH779499">
    <property type="protein sequence ID" value="AYD83254.1"/>
    <property type="molecule type" value="Genomic_DNA"/>
</dbReference>
<dbReference type="GeneID" id="65116532"/>
<dbReference type="KEGG" id="vg:65116532"/>
<dbReference type="RefSeq" id="YP_010098856.1">
    <property type="nucleotide sequence ID" value="NC_055770.1"/>
</dbReference>
<reference evidence="1 2" key="1">
    <citation type="submission" date="2018-08" db="EMBL/GenBank/DDBJ databases">
        <authorList>
            <person name="Pope W.H."/>
            <person name="Garlena R.A."/>
            <person name="Russell D.A."/>
            <person name="Jacobs-Sera D."/>
            <person name="Hatfull G.F."/>
        </authorList>
    </citation>
    <scope>NUCLEOTIDE SEQUENCE [LARGE SCALE GENOMIC DNA]</scope>
</reference>
<accession>A0A386KDE8</accession>
<proteinExistence type="predicted"/>
<protein>
    <submittedName>
        <fullName evidence="1">Uncharacterized protein</fullName>
    </submittedName>
</protein>
<name>A0A386KDE8_9CAUD</name>
<evidence type="ECO:0000313" key="2">
    <source>
        <dbReference type="Proteomes" id="UP000279879"/>
    </source>
</evidence>